<protein>
    <submittedName>
        <fullName evidence="1">Uncharacterized protein</fullName>
    </submittedName>
</protein>
<dbReference type="InterPro" id="IPR043519">
    <property type="entry name" value="NT_sf"/>
</dbReference>
<dbReference type="EMBL" id="KJ631385">
    <property type="protein sequence ID" value="AIF25983.1"/>
    <property type="molecule type" value="Genomic_DNA"/>
</dbReference>
<proteinExistence type="predicted"/>
<dbReference type="AlphaFoldDB" id="A0A0B4N0Y8"/>
<evidence type="ECO:0000313" key="1">
    <source>
        <dbReference type="EMBL" id="AIF25983.1"/>
    </source>
</evidence>
<accession>A0A0B4N0Y8</accession>
<dbReference type="InterPro" id="IPR027417">
    <property type="entry name" value="P-loop_NTPase"/>
</dbReference>
<dbReference type="SUPFAM" id="SSF81301">
    <property type="entry name" value="Nucleotidyltransferase"/>
    <property type="match status" value="1"/>
</dbReference>
<reference evidence="1" key="1">
    <citation type="submission" date="2014-03" db="EMBL/GenBank/DDBJ databases">
        <title>A sequence of cellulolytic fosmid clone of goat rumen metagenome.</title>
        <authorList>
            <person name="Lee K.-T."/>
            <person name="Kim J.-Y."/>
            <person name="Kim Y.-J."/>
            <person name="Ahn J.-H."/>
            <person name="Park M.-N."/>
            <person name="Kim J.-H."/>
            <person name="Kim T.-H."/>
        </authorList>
    </citation>
    <scope>NUCLEOTIDE SEQUENCE</scope>
</reference>
<organism evidence="1">
    <name type="scientific">uncultured bacterium Ad_113_F04_contig1</name>
    <dbReference type="NCBI Taxonomy" id="1489295"/>
    <lineage>
        <taxon>Bacteria</taxon>
        <taxon>environmental samples</taxon>
    </lineage>
</organism>
<dbReference type="Gene3D" id="3.40.50.300">
    <property type="entry name" value="P-loop containing nucleotide triphosphate hydrolases"/>
    <property type="match status" value="1"/>
</dbReference>
<dbReference type="SUPFAM" id="SSF52540">
    <property type="entry name" value="P-loop containing nucleoside triphosphate hydrolases"/>
    <property type="match status" value="1"/>
</dbReference>
<name>A0A0B4N0Y8_9BACT</name>
<dbReference type="Pfam" id="PF07931">
    <property type="entry name" value="CPT"/>
    <property type="match status" value="1"/>
</dbReference>
<sequence length="298" mass="33466">MNKAEIIEKLRAFPYDPGEYWVLAGGAMVLHGIREETGDIDLGCTTGMADRLEAEGYLYRITPDGNRWFRVGDGMEVFENWIFDRTVRIGGIPVISIPGLIEMKQRLGREKDMKDIELIKRHIRNRLVLLNGPSSAGKSTIAGMLREKLRLHGADPVIISIDDYMKISTDEEIWEDDVFEIVPDMSRDIIAALRKGQWVIVDHVITSARIYEALLEAADGFPVTGILVTCSLETLRKREKERGNRFAGTAEASYRHLYPREGYDLRIDSGETGPEDSAEKIVALILKEDAGKSRTGGE</sequence>